<dbReference type="Proteomes" id="UP000625711">
    <property type="component" value="Unassembled WGS sequence"/>
</dbReference>
<keyword evidence="2" id="KW-1185">Reference proteome</keyword>
<reference evidence="1" key="1">
    <citation type="submission" date="2020-08" db="EMBL/GenBank/DDBJ databases">
        <title>Genome sequencing and assembly of the red palm weevil Rhynchophorus ferrugineus.</title>
        <authorList>
            <person name="Dias G.B."/>
            <person name="Bergman C.M."/>
            <person name="Manee M."/>
        </authorList>
    </citation>
    <scope>NUCLEOTIDE SEQUENCE</scope>
    <source>
        <strain evidence="1">AA-2017</strain>
        <tissue evidence="1">Whole larva</tissue>
    </source>
</reference>
<protein>
    <submittedName>
        <fullName evidence="1">Uncharacterized protein</fullName>
    </submittedName>
</protein>
<evidence type="ECO:0000313" key="2">
    <source>
        <dbReference type="Proteomes" id="UP000625711"/>
    </source>
</evidence>
<name>A0A834HRZ4_RHYFE</name>
<dbReference type="AlphaFoldDB" id="A0A834HRZ4"/>
<comment type="caution">
    <text evidence="1">The sequence shown here is derived from an EMBL/GenBank/DDBJ whole genome shotgun (WGS) entry which is preliminary data.</text>
</comment>
<gene>
    <name evidence="1" type="ORF">GWI33_020215</name>
</gene>
<sequence length="98" mass="11238">MLFFAPLQYRNPHVHLLTHQIPLPTGRVRMETFETDIKLSAGAVGARPSAFVEEKWEIKDISAYDAVHVLQVLCGLLDIHFDFTHYERIGSSLFRKIS</sequence>
<organism evidence="1 2">
    <name type="scientific">Rhynchophorus ferrugineus</name>
    <name type="common">Red palm weevil</name>
    <name type="synonym">Curculio ferrugineus</name>
    <dbReference type="NCBI Taxonomy" id="354439"/>
    <lineage>
        <taxon>Eukaryota</taxon>
        <taxon>Metazoa</taxon>
        <taxon>Ecdysozoa</taxon>
        <taxon>Arthropoda</taxon>
        <taxon>Hexapoda</taxon>
        <taxon>Insecta</taxon>
        <taxon>Pterygota</taxon>
        <taxon>Neoptera</taxon>
        <taxon>Endopterygota</taxon>
        <taxon>Coleoptera</taxon>
        <taxon>Polyphaga</taxon>
        <taxon>Cucujiformia</taxon>
        <taxon>Curculionidae</taxon>
        <taxon>Dryophthorinae</taxon>
        <taxon>Rhynchophorus</taxon>
    </lineage>
</organism>
<proteinExistence type="predicted"/>
<dbReference type="EMBL" id="JAACXV010014540">
    <property type="protein sequence ID" value="KAF7266448.1"/>
    <property type="molecule type" value="Genomic_DNA"/>
</dbReference>
<evidence type="ECO:0000313" key="1">
    <source>
        <dbReference type="EMBL" id="KAF7266448.1"/>
    </source>
</evidence>
<accession>A0A834HRZ4</accession>